<evidence type="ECO:0000313" key="2">
    <source>
        <dbReference type="Proteomes" id="UP001151760"/>
    </source>
</evidence>
<dbReference type="Proteomes" id="UP001151760">
    <property type="component" value="Unassembled WGS sequence"/>
</dbReference>
<accession>A0ABQ5CNE9</accession>
<evidence type="ECO:0000313" key="1">
    <source>
        <dbReference type="EMBL" id="GJT26439.1"/>
    </source>
</evidence>
<reference evidence="1" key="2">
    <citation type="submission" date="2022-01" db="EMBL/GenBank/DDBJ databases">
        <authorList>
            <person name="Yamashiro T."/>
            <person name="Shiraishi A."/>
            <person name="Satake H."/>
            <person name="Nakayama K."/>
        </authorList>
    </citation>
    <scope>NUCLEOTIDE SEQUENCE</scope>
</reference>
<gene>
    <name evidence="1" type="ORF">Tco_0906714</name>
</gene>
<dbReference type="EMBL" id="BQNB010014293">
    <property type="protein sequence ID" value="GJT26439.1"/>
    <property type="molecule type" value="Genomic_DNA"/>
</dbReference>
<keyword evidence="2" id="KW-1185">Reference proteome</keyword>
<name>A0ABQ5CNE9_9ASTR</name>
<protein>
    <submittedName>
        <fullName evidence="1">Uncharacterized protein</fullName>
    </submittedName>
</protein>
<reference evidence="1" key="1">
    <citation type="journal article" date="2022" name="Int. J. Mol. Sci.">
        <title>Draft Genome of Tanacetum Coccineum: Genomic Comparison of Closely Related Tanacetum-Family Plants.</title>
        <authorList>
            <person name="Yamashiro T."/>
            <person name="Shiraishi A."/>
            <person name="Nakayama K."/>
            <person name="Satake H."/>
        </authorList>
    </citation>
    <scope>NUCLEOTIDE SEQUENCE</scope>
</reference>
<sequence>MNELVYRKLVREFFAIYEFGASTYKNNPRATGIQFTLGGEQRSLLLVEFGWRVSLYSKTEGGEIGMEIDLQNVMMVRDDNRVNLGHDDE</sequence>
<organism evidence="1 2">
    <name type="scientific">Tanacetum coccineum</name>
    <dbReference type="NCBI Taxonomy" id="301880"/>
    <lineage>
        <taxon>Eukaryota</taxon>
        <taxon>Viridiplantae</taxon>
        <taxon>Streptophyta</taxon>
        <taxon>Embryophyta</taxon>
        <taxon>Tracheophyta</taxon>
        <taxon>Spermatophyta</taxon>
        <taxon>Magnoliopsida</taxon>
        <taxon>eudicotyledons</taxon>
        <taxon>Gunneridae</taxon>
        <taxon>Pentapetalae</taxon>
        <taxon>asterids</taxon>
        <taxon>campanulids</taxon>
        <taxon>Asterales</taxon>
        <taxon>Asteraceae</taxon>
        <taxon>Asteroideae</taxon>
        <taxon>Anthemideae</taxon>
        <taxon>Anthemidinae</taxon>
        <taxon>Tanacetum</taxon>
    </lineage>
</organism>
<proteinExistence type="predicted"/>
<comment type="caution">
    <text evidence="1">The sequence shown here is derived from an EMBL/GenBank/DDBJ whole genome shotgun (WGS) entry which is preliminary data.</text>
</comment>